<dbReference type="PANTHER" id="PTHR30154">
    <property type="entry name" value="LEUCINE-RESPONSIVE REGULATORY PROTEIN"/>
    <property type="match status" value="1"/>
</dbReference>
<dbReference type="CDD" id="cd00090">
    <property type="entry name" value="HTH_ARSR"/>
    <property type="match status" value="1"/>
</dbReference>
<comment type="caution">
    <text evidence="5">The sequence shown here is derived from an EMBL/GenBank/DDBJ whole genome shotgun (WGS) entry which is preliminary data.</text>
</comment>
<keyword evidence="3" id="KW-0804">Transcription</keyword>
<proteinExistence type="predicted"/>
<dbReference type="PRINTS" id="PR00033">
    <property type="entry name" value="HTHASNC"/>
</dbReference>
<evidence type="ECO:0000256" key="2">
    <source>
        <dbReference type="ARBA" id="ARBA00023125"/>
    </source>
</evidence>
<dbReference type="InterPro" id="IPR019887">
    <property type="entry name" value="Tscrpt_reg_AsnC/Lrp_C"/>
</dbReference>
<name>A0ABT7LI25_9BURK</name>
<dbReference type="InterPro" id="IPR036390">
    <property type="entry name" value="WH_DNA-bd_sf"/>
</dbReference>
<reference evidence="5 6" key="1">
    <citation type="submission" date="2023-06" db="EMBL/GenBank/DDBJ databases">
        <title>Pelomonas sp. APW6 16S ribosomal RNA gene genome sequencing and assembly.</title>
        <authorList>
            <person name="Woo H."/>
        </authorList>
    </citation>
    <scope>NUCLEOTIDE SEQUENCE [LARGE SCALE GENOMIC DNA]</scope>
    <source>
        <strain evidence="5 6">APW6</strain>
    </source>
</reference>
<dbReference type="Gene3D" id="3.30.70.920">
    <property type="match status" value="1"/>
</dbReference>
<dbReference type="InterPro" id="IPR019888">
    <property type="entry name" value="Tscrpt_reg_AsnC-like"/>
</dbReference>
<keyword evidence="2" id="KW-0238">DNA-binding</keyword>
<dbReference type="SUPFAM" id="SSF54909">
    <property type="entry name" value="Dimeric alpha+beta barrel"/>
    <property type="match status" value="1"/>
</dbReference>
<dbReference type="InterPro" id="IPR036388">
    <property type="entry name" value="WH-like_DNA-bd_sf"/>
</dbReference>
<dbReference type="Pfam" id="PF01037">
    <property type="entry name" value="AsnC_trans_reg"/>
    <property type="match status" value="1"/>
</dbReference>
<dbReference type="SUPFAM" id="SSF46785">
    <property type="entry name" value="Winged helix' DNA-binding domain"/>
    <property type="match status" value="1"/>
</dbReference>
<dbReference type="SMART" id="SM00344">
    <property type="entry name" value="HTH_ASNC"/>
    <property type="match status" value="1"/>
</dbReference>
<dbReference type="InterPro" id="IPR011991">
    <property type="entry name" value="ArsR-like_HTH"/>
</dbReference>
<dbReference type="InterPro" id="IPR011008">
    <property type="entry name" value="Dimeric_a/b-barrel"/>
</dbReference>
<dbReference type="InterPro" id="IPR000485">
    <property type="entry name" value="AsnC-type_HTH_dom"/>
</dbReference>
<evidence type="ECO:0000313" key="6">
    <source>
        <dbReference type="Proteomes" id="UP001238603"/>
    </source>
</evidence>
<keyword evidence="1" id="KW-0805">Transcription regulation</keyword>
<dbReference type="Pfam" id="PF13412">
    <property type="entry name" value="HTH_24"/>
    <property type="match status" value="1"/>
</dbReference>
<accession>A0ABT7LI25</accession>
<protein>
    <submittedName>
        <fullName evidence="5">Lrp/AsnC family transcriptional regulator</fullName>
    </submittedName>
</protein>
<dbReference type="EMBL" id="JASVDS010000003">
    <property type="protein sequence ID" value="MDL5032510.1"/>
    <property type="molecule type" value="Genomic_DNA"/>
</dbReference>
<organism evidence="5 6">
    <name type="scientific">Roseateles subflavus</name>
    <dbReference type="NCBI Taxonomy" id="3053353"/>
    <lineage>
        <taxon>Bacteria</taxon>
        <taxon>Pseudomonadati</taxon>
        <taxon>Pseudomonadota</taxon>
        <taxon>Betaproteobacteria</taxon>
        <taxon>Burkholderiales</taxon>
        <taxon>Sphaerotilaceae</taxon>
        <taxon>Roseateles</taxon>
    </lineage>
</organism>
<dbReference type="PANTHER" id="PTHR30154:SF34">
    <property type="entry name" value="TRANSCRIPTIONAL REGULATOR AZLB"/>
    <property type="match status" value="1"/>
</dbReference>
<dbReference type="Gene3D" id="1.10.10.10">
    <property type="entry name" value="Winged helix-like DNA-binding domain superfamily/Winged helix DNA-binding domain"/>
    <property type="match status" value="1"/>
</dbReference>
<evidence type="ECO:0000256" key="3">
    <source>
        <dbReference type="ARBA" id="ARBA00023163"/>
    </source>
</evidence>
<evidence type="ECO:0000256" key="1">
    <source>
        <dbReference type="ARBA" id="ARBA00023015"/>
    </source>
</evidence>
<sequence length="155" mass="16932">MHLDATDHRILGVLQDDASLSNLDLARRAAVSPATCLRRVKRLRELGVIEQQVAILNPAQLGAGLIAIVEITLERQTAEAIAGFQALAVARSEVQQCYQVSPGPDFVLIVQVPDMAAYHQLVQGLYSADSNVRNVKAFFSVHRAKFSPRLHLPAL</sequence>
<evidence type="ECO:0000313" key="5">
    <source>
        <dbReference type="EMBL" id="MDL5032510.1"/>
    </source>
</evidence>
<gene>
    <name evidence="5" type="ORF">QRD43_11410</name>
</gene>
<dbReference type="RefSeq" id="WP_285983168.1">
    <property type="nucleotide sequence ID" value="NZ_JASVDS010000003.1"/>
</dbReference>
<keyword evidence="6" id="KW-1185">Reference proteome</keyword>
<evidence type="ECO:0000259" key="4">
    <source>
        <dbReference type="PROSITE" id="PS50956"/>
    </source>
</evidence>
<dbReference type="Proteomes" id="UP001238603">
    <property type="component" value="Unassembled WGS sequence"/>
</dbReference>
<dbReference type="PROSITE" id="PS50956">
    <property type="entry name" value="HTH_ASNC_2"/>
    <property type="match status" value="1"/>
</dbReference>
<feature type="domain" description="HTH asnC-type" evidence="4">
    <location>
        <begin position="3"/>
        <end position="64"/>
    </location>
</feature>